<name>A0A6C2U9V5_PONDE</name>
<sequence length="357" mass="42003">MSEFLRVFQVFEKLFEARYRRRYDARLQLMAYQIRMLQSRTDADRINTRPEERAELTRLGAELDHDIDDVLLVVKRDTYRGWLRPKKGPEPKKPGRPRTPQATVNLVMRFALENLTWGCDRIQGELMKLGISIGATTISDILKRAGHHPIPDKGSGRPPSNWKLFVSSHMDTLAATDFFSKPVLTWRGWVDAYVLVFIHLGSRRVFMSPATFNPDEEWVLQQSRNASMWFQNLGIQVRHLIHDRDTKYSRRFRAFWKSDKVKCLRTPVRSPMANSFAENYIGKIKREYLNHFFCVSLDQLDYINRQWLAYYHEQRPHQGMDIGNKVLRPDFTPTTEGEIKREQRLGGVISYYYRDAA</sequence>
<dbReference type="EMBL" id="CAAHFG010000004">
    <property type="protein sequence ID" value="VGO16878.1"/>
    <property type="molecule type" value="Genomic_DNA"/>
</dbReference>
<dbReference type="AlphaFoldDB" id="A0A6C2U9V5"/>
<accession>A0A6C2U9V5</accession>
<keyword evidence="3" id="KW-1185">Reference proteome</keyword>
<dbReference type="GO" id="GO:0015074">
    <property type="term" value="P:DNA integration"/>
    <property type="evidence" value="ECO:0007669"/>
    <property type="project" value="InterPro"/>
</dbReference>
<gene>
    <name evidence="2" type="ORF">PDESU_05470</name>
</gene>
<evidence type="ECO:0000259" key="1">
    <source>
        <dbReference type="Pfam" id="PF13683"/>
    </source>
</evidence>
<protein>
    <recommendedName>
        <fullName evidence="1">Integrase catalytic domain-containing protein</fullName>
    </recommendedName>
</protein>
<evidence type="ECO:0000313" key="3">
    <source>
        <dbReference type="Proteomes" id="UP000366872"/>
    </source>
</evidence>
<dbReference type="SUPFAM" id="SSF53098">
    <property type="entry name" value="Ribonuclease H-like"/>
    <property type="match status" value="1"/>
</dbReference>
<dbReference type="GO" id="GO:0003676">
    <property type="term" value="F:nucleic acid binding"/>
    <property type="evidence" value="ECO:0007669"/>
    <property type="project" value="InterPro"/>
</dbReference>
<reference evidence="2 3" key="1">
    <citation type="submission" date="2019-04" db="EMBL/GenBank/DDBJ databases">
        <authorList>
            <person name="Van Vliet M D."/>
        </authorList>
    </citation>
    <scope>NUCLEOTIDE SEQUENCE [LARGE SCALE GENOMIC DNA]</scope>
    <source>
        <strain evidence="2 3">F1</strain>
    </source>
</reference>
<dbReference type="InterPro" id="IPR036397">
    <property type="entry name" value="RNaseH_sf"/>
</dbReference>
<proteinExistence type="predicted"/>
<dbReference type="InterPro" id="IPR012337">
    <property type="entry name" value="RNaseH-like_sf"/>
</dbReference>
<dbReference type="Gene3D" id="3.30.420.10">
    <property type="entry name" value="Ribonuclease H-like superfamily/Ribonuclease H"/>
    <property type="match status" value="1"/>
</dbReference>
<dbReference type="InterPro" id="IPR001584">
    <property type="entry name" value="Integrase_cat-core"/>
</dbReference>
<organism evidence="2 3">
    <name type="scientific">Pontiella desulfatans</name>
    <dbReference type="NCBI Taxonomy" id="2750659"/>
    <lineage>
        <taxon>Bacteria</taxon>
        <taxon>Pseudomonadati</taxon>
        <taxon>Kiritimatiellota</taxon>
        <taxon>Kiritimatiellia</taxon>
        <taxon>Kiritimatiellales</taxon>
        <taxon>Pontiellaceae</taxon>
        <taxon>Pontiella</taxon>
    </lineage>
</organism>
<feature type="domain" description="Integrase catalytic" evidence="1">
    <location>
        <begin position="260"/>
        <end position="320"/>
    </location>
</feature>
<dbReference type="Proteomes" id="UP000366872">
    <property type="component" value="Unassembled WGS sequence"/>
</dbReference>
<dbReference type="RefSeq" id="WP_136082397.1">
    <property type="nucleotide sequence ID" value="NZ_CAAHFG010000004.1"/>
</dbReference>
<dbReference type="Pfam" id="PF13683">
    <property type="entry name" value="rve_3"/>
    <property type="match status" value="1"/>
</dbReference>
<evidence type="ECO:0000313" key="2">
    <source>
        <dbReference type="EMBL" id="VGO16878.1"/>
    </source>
</evidence>